<dbReference type="Gene3D" id="3.40.50.12780">
    <property type="entry name" value="N-terminal domain of ligase-like"/>
    <property type="match status" value="1"/>
</dbReference>
<dbReference type="PANTHER" id="PTHR24096:SF267">
    <property type="entry name" value="MALONATE--COA LIGASE ACSF3, MITOCHONDRIAL"/>
    <property type="match status" value="1"/>
</dbReference>
<dbReference type="AlphaFoldDB" id="A0AAP2Z1B6"/>
<dbReference type="PANTHER" id="PTHR24096">
    <property type="entry name" value="LONG-CHAIN-FATTY-ACID--COA LIGASE"/>
    <property type="match status" value="1"/>
</dbReference>
<evidence type="ECO:0000313" key="2">
    <source>
        <dbReference type="EMBL" id="MCU4742259.1"/>
    </source>
</evidence>
<dbReference type="Proteomes" id="UP001321018">
    <property type="component" value="Unassembled WGS sequence"/>
</dbReference>
<proteinExistence type="predicted"/>
<name>A0AAP2Z1B6_9EURY</name>
<reference evidence="2" key="1">
    <citation type="submission" date="2022-09" db="EMBL/GenBank/DDBJ databases">
        <title>Enrichment on poylsaccharides allowed isolation of novel metabolic and taxonomic groups of Haloarchaea.</title>
        <authorList>
            <person name="Sorokin D.Y."/>
            <person name="Elcheninov A.G."/>
            <person name="Khizhniak T.V."/>
            <person name="Kolganova T.V."/>
            <person name="Kublanov I.V."/>
        </authorList>
    </citation>
    <scope>NUCLEOTIDE SEQUENCE</scope>
    <source>
        <strain evidence="2">AArc-xg1-1</strain>
    </source>
</reference>
<dbReference type="GO" id="GO:0016405">
    <property type="term" value="F:CoA-ligase activity"/>
    <property type="evidence" value="ECO:0007669"/>
    <property type="project" value="TreeGrafter"/>
</dbReference>
<evidence type="ECO:0000313" key="3">
    <source>
        <dbReference type="Proteomes" id="UP001321018"/>
    </source>
</evidence>
<evidence type="ECO:0000259" key="1">
    <source>
        <dbReference type="Pfam" id="PF00501"/>
    </source>
</evidence>
<keyword evidence="2" id="KW-0436">Ligase</keyword>
<dbReference type="SUPFAM" id="SSF56801">
    <property type="entry name" value="Acetyl-CoA synthetase-like"/>
    <property type="match status" value="1"/>
</dbReference>
<sequence length="414" mass="44715">MANVVDGIRTPVMQRPAGAAITDTDDETTYAEFWKSCDRFAGAIRDREYTQRDRIAVWLPDGRDLLVTAVGTLRNGGTIVLLPAHYDGETVVDVLEGTGTTALVTTADRVASNLSRLTSSSLRLLVTTDGEATVGLGFEKLLDNDGLYSSGSRTGIEVIKRGPDAVAMLAYPATVDGDPFSVTYTHGAITRTMLGVGKLLESTGSPRTQLGVLPLSHPTGFVLDALATLLAGGEYEVTRRWDVERVQSRLEERSIDRLYLTSGMDTELLADGGSIEPTETTVGIVHTVHDGRPKSLENGDEWDVFRLFSSPMTGVTHVRGPDEDRTLGQPLPGVDTRVVDTVTETDAFEPVAAGERGTLAVSGPTVPTPVDDTQLANEWTYRADGKRWLRTGLEVRVEDGRHYLTDTESPPTSP</sequence>
<comment type="caution">
    <text evidence="2">The sequence shown here is derived from an EMBL/GenBank/DDBJ whole genome shotgun (WGS) entry which is preliminary data.</text>
</comment>
<organism evidence="2 3">
    <name type="scientific">Natronoglomus mannanivorans</name>
    <dbReference type="NCBI Taxonomy" id="2979990"/>
    <lineage>
        <taxon>Archaea</taxon>
        <taxon>Methanobacteriati</taxon>
        <taxon>Methanobacteriota</taxon>
        <taxon>Stenosarchaea group</taxon>
        <taxon>Halobacteria</taxon>
        <taxon>Halobacteriales</taxon>
        <taxon>Natrialbaceae</taxon>
        <taxon>Natronoglomus</taxon>
    </lineage>
</organism>
<accession>A0AAP2Z1B6</accession>
<dbReference type="InterPro" id="IPR042099">
    <property type="entry name" value="ANL_N_sf"/>
</dbReference>
<dbReference type="Pfam" id="PF00501">
    <property type="entry name" value="AMP-binding"/>
    <property type="match status" value="1"/>
</dbReference>
<protein>
    <submittedName>
        <fullName evidence="2">Acyl--CoA ligase</fullName>
    </submittedName>
</protein>
<feature type="domain" description="AMP-dependent synthetase/ligase" evidence="1">
    <location>
        <begin position="14"/>
        <end position="366"/>
    </location>
</feature>
<gene>
    <name evidence="2" type="ORF">OB960_12715</name>
</gene>
<dbReference type="RefSeq" id="WP_338004086.1">
    <property type="nucleotide sequence ID" value="NZ_JAOPKA010000007.1"/>
</dbReference>
<dbReference type="EMBL" id="JAOPKA010000007">
    <property type="protein sequence ID" value="MCU4742259.1"/>
    <property type="molecule type" value="Genomic_DNA"/>
</dbReference>
<dbReference type="InterPro" id="IPR000873">
    <property type="entry name" value="AMP-dep_synth/lig_dom"/>
</dbReference>